<evidence type="ECO:0000256" key="2">
    <source>
        <dbReference type="ARBA" id="ARBA00007317"/>
    </source>
</evidence>
<comment type="caution">
    <text evidence="7">The sequence shown here is derived from an EMBL/GenBank/DDBJ whole genome shotgun (WGS) entry which is preliminary data.</text>
</comment>
<evidence type="ECO:0000313" key="7">
    <source>
        <dbReference type="EMBL" id="POF62641.1"/>
    </source>
</evidence>
<evidence type="ECO:0000259" key="6">
    <source>
        <dbReference type="PROSITE" id="PS51826"/>
    </source>
</evidence>
<comment type="similarity">
    <text evidence="2 4">Belongs to the 2-oxoacid dehydrogenase family.</text>
</comment>
<dbReference type="PANTHER" id="PTHR23151">
    <property type="entry name" value="DIHYDROLIPOAMIDE ACETYL/SUCCINYL-TRANSFERASE-RELATED"/>
    <property type="match status" value="1"/>
</dbReference>
<accession>A0A2S3W193</accession>
<keyword evidence="7" id="KW-0670">Pyruvate</keyword>
<dbReference type="InterPro" id="IPR011053">
    <property type="entry name" value="Single_hybrid_motif"/>
</dbReference>
<comment type="cofactor">
    <cofactor evidence="1 4">
        <name>(R)-lipoate</name>
        <dbReference type="ChEBI" id="CHEBI:83088"/>
    </cofactor>
</comment>
<proteinExistence type="inferred from homology"/>
<dbReference type="CDD" id="cd06849">
    <property type="entry name" value="lipoyl_domain"/>
    <property type="match status" value="1"/>
</dbReference>
<dbReference type="InterPro" id="IPR000089">
    <property type="entry name" value="Biotin_lipoyl"/>
</dbReference>
<feature type="domain" description="Lipoyl-binding" evidence="5">
    <location>
        <begin position="2"/>
        <end position="78"/>
    </location>
</feature>
<dbReference type="PROSITE" id="PS50968">
    <property type="entry name" value="BIOTINYL_LIPOYL"/>
    <property type="match status" value="1"/>
</dbReference>
<keyword evidence="4 7" id="KW-0808">Transferase</keyword>
<dbReference type="GO" id="GO:0045254">
    <property type="term" value="C:pyruvate dehydrogenase complex"/>
    <property type="evidence" value="ECO:0007669"/>
    <property type="project" value="InterPro"/>
</dbReference>
<gene>
    <name evidence="7" type="primary">pdhC_2</name>
    <name evidence="7" type="ORF">KMAL_17620</name>
</gene>
<sequence length="414" mass="44521">MAVNIFMPDLSASSGTVTLARWLRAEGDAISAGDILAEMEADKATIEIEAPADGILGRILVPDGTQGICADQVVGIVVRSDEKVPDISGMDVRTVPNPAQETVAEVPLPVREEKAHAPVVSGRETRARIFASPVARRLARLHEVDLKQVDGSGPQGRILRRDIDRLLSGSKTVAQETEKPKDEGDRVAMSGMRRVIAERLTKAKQTIPHFYVSVDVQVDALLTLRDELNHVAPAPPSPDTFHLSVNDMLIRAASAAFVAVPSMNVMYSADALVFPQQVDIAVAVSVPDGLLVPVLRDAGRKSLATTSREVRALIERARAGKLRADEMQGGCFTISNVGMFGVDTVTPIINPPHAAILGIGAISRRPVVREEQFAIASLMTCTLCVDHRVVDGALAAQWLGTFRNIVEQPIRLLT</sequence>
<dbReference type="Gene3D" id="2.40.50.100">
    <property type="match status" value="1"/>
</dbReference>
<keyword evidence="8" id="KW-1185">Reference proteome</keyword>
<dbReference type="PROSITE" id="PS00189">
    <property type="entry name" value="LIPOYL"/>
    <property type="match status" value="1"/>
</dbReference>
<protein>
    <recommendedName>
        <fullName evidence="4">Dihydrolipoamide acetyltransferase component of pyruvate dehydrogenase complex</fullName>
        <ecNumber evidence="4">2.3.1.-</ecNumber>
    </recommendedName>
</protein>
<dbReference type="AlphaFoldDB" id="A0A2S3W193"/>
<keyword evidence="3 4" id="KW-0450">Lipoyl</keyword>
<dbReference type="InterPro" id="IPR001078">
    <property type="entry name" value="2-oxoacid_DH_actylTfrase"/>
</dbReference>
<dbReference type="Pfam" id="PF00198">
    <property type="entry name" value="2-oxoacid_dh"/>
    <property type="match status" value="1"/>
</dbReference>
<dbReference type="InterPro" id="IPR023213">
    <property type="entry name" value="CAT-like_dom_sf"/>
</dbReference>
<dbReference type="InterPro" id="IPR045257">
    <property type="entry name" value="E2/Pdx1"/>
</dbReference>
<evidence type="ECO:0000256" key="4">
    <source>
        <dbReference type="RuleBase" id="RU003423"/>
    </source>
</evidence>
<dbReference type="InterPro" id="IPR003016">
    <property type="entry name" value="2-oxoA_DH_lipoyl-BS"/>
</dbReference>
<dbReference type="RefSeq" id="WP_110095344.1">
    <property type="nucleotide sequence ID" value="NZ_NKUE01000021.1"/>
</dbReference>
<dbReference type="EC" id="2.3.1.-" evidence="4"/>
<dbReference type="Pfam" id="PF00364">
    <property type="entry name" value="Biotin_lipoyl"/>
    <property type="match status" value="1"/>
</dbReference>
<dbReference type="SUPFAM" id="SSF52777">
    <property type="entry name" value="CoA-dependent acyltransferases"/>
    <property type="match status" value="1"/>
</dbReference>
<evidence type="ECO:0000313" key="8">
    <source>
        <dbReference type="Proteomes" id="UP000237344"/>
    </source>
</evidence>
<dbReference type="Proteomes" id="UP000237344">
    <property type="component" value="Unassembled WGS sequence"/>
</dbReference>
<dbReference type="InterPro" id="IPR036625">
    <property type="entry name" value="E3-bd_dom_sf"/>
</dbReference>
<evidence type="ECO:0000256" key="3">
    <source>
        <dbReference type="ARBA" id="ARBA00022823"/>
    </source>
</evidence>
<feature type="domain" description="Peripheral subunit-binding (PSBD)" evidence="6">
    <location>
        <begin position="130"/>
        <end position="167"/>
    </location>
</feature>
<reference evidence="7 8" key="1">
    <citation type="submission" date="2018-01" db="EMBL/GenBank/DDBJ databases">
        <title>Draft Genome Sequence of Komagataeibacter maltaceti LMG 1529, a Vinegar Producing Acetic Acid Bacterium Isolated from Malt Vinegar Brewery Acetifiers.</title>
        <authorList>
            <person name="Zhang Q."/>
            <person name="Hollensteiner J."/>
            <person name="Poehlein A."/>
            <person name="Daniel R."/>
        </authorList>
    </citation>
    <scope>NUCLEOTIDE SEQUENCE [LARGE SCALE GENOMIC DNA]</scope>
    <source>
        <strain evidence="7 8">LMG 1529</strain>
    </source>
</reference>
<dbReference type="SUPFAM" id="SSF47005">
    <property type="entry name" value="Peripheral subunit-binding domain of 2-oxo acid dehydrogenase complex"/>
    <property type="match status" value="1"/>
</dbReference>
<evidence type="ECO:0000256" key="1">
    <source>
        <dbReference type="ARBA" id="ARBA00001938"/>
    </source>
</evidence>
<dbReference type="OrthoDB" id="9805770at2"/>
<dbReference type="Pfam" id="PF02817">
    <property type="entry name" value="E3_binding"/>
    <property type="match status" value="1"/>
</dbReference>
<dbReference type="InterPro" id="IPR004167">
    <property type="entry name" value="PSBD"/>
</dbReference>
<organism evidence="7 8">
    <name type="scientific">Novacetimonas maltaceti</name>
    <dbReference type="NCBI Taxonomy" id="1203393"/>
    <lineage>
        <taxon>Bacteria</taxon>
        <taxon>Pseudomonadati</taxon>
        <taxon>Pseudomonadota</taxon>
        <taxon>Alphaproteobacteria</taxon>
        <taxon>Acetobacterales</taxon>
        <taxon>Acetobacteraceae</taxon>
        <taxon>Novacetimonas</taxon>
    </lineage>
</organism>
<dbReference type="GO" id="GO:0006086">
    <property type="term" value="P:pyruvate decarboxylation to acetyl-CoA"/>
    <property type="evidence" value="ECO:0007669"/>
    <property type="project" value="InterPro"/>
</dbReference>
<dbReference type="SUPFAM" id="SSF51230">
    <property type="entry name" value="Single hybrid motif"/>
    <property type="match status" value="1"/>
</dbReference>
<keyword evidence="4 7" id="KW-0012">Acyltransferase</keyword>
<name>A0A2S3W193_9PROT</name>
<dbReference type="PANTHER" id="PTHR23151:SF90">
    <property type="entry name" value="DIHYDROLIPOYLLYSINE-RESIDUE ACETYLTRANSFERASE COMPONENT OF PYRUVATE DEHYDROGENASE COMPLEX, MITOCHONDRIAL-RELATED"/>
    <property type="match status" value="1"/>
</dbReference>
<dbReference type="Gene3D" id="3.30.559.10">
    <property type="entry name" value="Chloramphenicol acetyltransferase-like domain"/>
    <property type="match status" value="1"/>
</dbReference>
<dbReference type="GO" id="GO:0016746">
    <property type="term" value="F:acyltransferase activity"/>
    <property type="evidence" value="ECO:0007669"/>
    <property type="project" value="UniProtKB-KW"/>
</dbReference>
<dbReference type="EMBL" id="POTC01000020">
    <property type="protein sequence ID" value="POF62641.1"/>
    <property type="molecule type" value="Genomic_DNA"/>
</dbReference>
<dbReference type="PROSITE" id="PS51826">
    <property type="entry name" value="PSBD"/>
    <property type="match status" value="1"/>
</dbReference>
<evidence type="ECO:0000259" key="5">
    <source>
        <dbReference type="PROSITE" id="PS50968"/>
    </source>
</evidence>
<dbReference type="Gene3D" id="4.10.320.10">
    <property type="entry name" value="E3-binding domain"/>
    <property type="match status" value="1"/>
</dbReference>